<sequence>MITRFEDLSNELLYEIFDYFDICYTYETFSYLNNRFYHLIHYSSLPLNLSFSLMSKTTFQYRCKYIVLPNIHRILSIHLSNLLLIDYFFTSCTFDYLFTRLESFTLNNVKSENLISILTNLAFLPRLFSLNVTCIDKIRSRSFIYYLIISLPVLKYCQLYIDIWNEDFDYLIPNNRYSSLEYLTIGTKCSLNELCELLIYTPQLKRLSCTLSASNNSLSEISQIPVCLNTIHLQLEDISFDEFQWLISSFSLQLQVLSVSTQGDIEFLDAHRWQQFISCQMPVLKKFYFQYQTMISGLLVTPEYNYDLMKEFNSSFWQEKQWFFTYQHYKSNDGDSWITFYSTKPYRWSRYDFHEVINQHHETGINLSDEVNFYNYQTLGQYPIQFTQTTRLNFSQGDITQNPLFISDLIHLFCPSKVTELIISNEKFRFEHLLLLLHQFPNIQFLTIPQNILYLSLPETDTNRLIINKNKIMKVTILNQCTLQDIQILLRWCPNLQSLDIEVQKENLQLIIYYLLSKNTKQIHRNRLPLSLDFKNISFWKQEYNDCISCRNKKNFNSSIFSIPCNHHLSLLCCRNINYKMIEKSQIMINKEKLLNDYAIEYLNEDMYLWW</sequence>
<organism evidence="1 2">
    <name type="scientific">Adineta steineri</name>
    <dbReference type="NCBI Taxonomy" id="433720"/>
    <lineage>
        <taxon>Eukaryota</taxon>
        <taxon>Metazoa</taxon>
        <taxon>Spiralia</taxon>
        <taxon>Gnathifera</taxon>
        <taxon>Rotifera</taxon>
        <taxon>Eurotatoria</taxon>
        <taxon>Bdelloidea</taxon>
        <taxon>Adinetida</taxon>
        <taxon>Adinetidae</taxon>
        <taxon>Adineta</taxon>
    </lineage>
</organism>
<dbReference type="EMBL" id="CAJNOE010000086">
    <property type="protein sequence ID" value="CAF0887285.1"/>
    <property type="molecule type" value="Genomic_DNA"/>
</dbReference>
<name>A0A813YNN0_9BILA</name>
<reference evidence="1" key="1">
    <citation type="submission" date="2021-02" db="EMBL/GenBank/DDBJ databases">
        <authorList>
            <person name="Nowell W R."/>
        </authorList>
    </citation>
    <scope>NUCLEOTIDE SEQUENCE</scope>
</reference>
<evidence type="ECO:0000313" key="2">
    <source>
        <dbReference type="Proteomes" id="UP000663860"/>
    </source>
</evidence>
<evidence type="ECO:0000313" key="1">
    <source>
        <dbReference type="EMBL" id="CAF0887285.1"/>
    </source>
</evidence>
<protein>
    <recommendedName>
        <fullName evidence="3">F-box domain-containing protein</fullName>
    </recommendedName>
</protein>
<dbReference type="Proteomes" id="UP000663860">
    <property type="component" value="Unassembled WGS sequence"/>
</dbReference>
<dbReference type="AlphaFoldDB" id="A0A813YNN0"/>
<proteinExistence type="predicted"/>
<evidence type="ECO:0008006" key="3">
    <source>
        <dbReference type="Google" id="ProtNLM"/>
    </source>
</evidence>
<comment type="caution">
    <text evidence="1">The sequence shown here is derived from an EMBL/GenBank/DDBJ whole genome shotgun (WGS) entry which is preliminary data.</text>
</comment>
<gene>
    <name evidence="1" type="ORF">IZO911_LOCUS11521</name>
</gene>
<accession>A0A813YNN0</accession>